<evidence type="ECO:0000313" key="2">
    <source>
        <dbReference type="Proteomes" id="UP000828048"/>
    </source>
</evidence>
<accession>A0ACB7ZHE2</accession>
<proteinExistence type="predicted"/>
<comment type="caution">
    <text evidence="1">The sequence shown here is derived from an EMBL/GenBank/DDBJ whole genome shotgun (WGS) entry which is preliminary data.</text>
</comment>
<sequence length="120" mass="13676">MGKKAKKPGKDKEKTEKKTAKAEEKRARRETKKLSPEDDIDAILLSIQKEEAKKKEVQVEENVAAPSSRSNCSLNINPLKETELVLCGGEFYNGSKTFVYGDLYQYDVEKREWKQIHGSN</sequence>
<protein>
    <submittedName>
        <fullName evidence="1">Uncharacterized protein</fullName>
    </submittedName>
</protein>
<dbReference type="EMBL" id="CM037159">
    <property type="protein sequence ID" value="KAH7865035.1"/>
    <property type="molecule type" value="Genomic_DNA"/>
</dbReference>
<evidence type="ECO:0000313" key="1">
    <source>
        <dbReference type="EMBL" id="KAH7865035.1"/>
    </source>
</evidence>
<organism evidence="1 2">
    <name type="scientific">Vaccinium darrowii</name>
    <dbReference type="NCBI Taxonomy" id="229202"/>
    <lineage>
        <taxon>Eukaryota</taxon>
        <taxon>Viridiplantae</taxon>
        <taxon>Streptophyta</taxon>
        <taxon>Embryophyta</taxon>
        <taxon>Tracheophyta</taxon>
        <taxon>Spermatophyta</taxon>
        <taxon>Magnoliopsida</taxon>
        <taxon>eudicotyledons</taxon>
        <taxon>Gunneridae</taxon>
        <taxon>Pentapetalae</taxon>
        <taxon>asterids</taxon>
        <taxon>Ericales</taxon>
        <taxon>Ericaceae</taxon>
        <taxon>Vaccinioideae</taxon>
        <taxon>Vaccinieae</taxon>
        <taxon>Vaccinium</taxon>
    </lineage>
</organism>
<keyword evidence="2" id="KW-1185">Reference proteome</keyword>
<gene>
    <name evidence="1" type="ORF">Vadar_001462</name>
</gene>
<name>A0ACB7ZHE2_9ERIC</name>
<dbReference type="Proteomes" id="UP000828048">
    <property type="component" value="Chromosome 9"/>
</dbReference>
<reference evidence="1 2" key="1">
    <citation type="journal article" date="2021" name="Hortic Res">
        <title>High-quality reference genome and annotation aids understanding of berry development for evergreen blueberry (Vaccinium darrowii).</title>
        <authorList>
            <person name="Yu J."/>
            <person name="Hulse-Kemp A.M."/>
            <person name="Babiker E."/>
            <person name="Staton M."/>
        </authorList>
    </citation>
    <scope>NUCLEOTIDE SEQUENCE [LARGE SCALE GENOMIC DNA]</scope>
    <source>
        <strain evidence="2">cv. NJ 8807/NJ 8810</strain>
        <tissue evidence="1">Young leaf</tissue>
    </source>
</reference>